<keyword evidence="3" id="KW-1185">Reference proteome</keyword>
<feature type="domain" description="Glycosyltransferase subfamily 4-like N-terminal" evidence="1">
    <location>
        <begin position="25"/>
        <end position="187"/>
    </location>
</feature>
<organism evidence="2 3">
    <name type="scientific">Franzmannia qiaohouensis</name>
    <dbReference type="NCBI Taxonomy" id="1329370"/>
    <lineage>
        <taxon>Bacteria</taxon>
        <taxon>Pseudomonadati</taxon>
        <taxon>Pseudomonadota</taxon>
        <taxon>Gammaproteobacteria</taxon>
        <taxon>Oceanospirillales</taxon>
        <taxon>Halomonadaceae</taxon>
        <taxon>Franzmannia</taxon>
    </lineage>
</organism>
<name>A0ABU1HJM6_9GAMM</name>
<dbReference type="SUPFAM" id="SSF53756">
    <property type="entry name" value="UDP-Glycosyltransferase/glycogen phosphorylase"/>
    <property type="match status" value="1"/>
</dbReference>
<evidence type="ECO:0000259" key="1">
    <source>
        <dbReference type="Pfam" id="PF13579"/>
    </source>
</evidence>
<dbReference type="Gene3D" id="3.40.50.2000">
    <property type="entry name" value="Glycogen Phosphorylase B"/>
    <property type="match status" value="2"/>
</dbReference>
<evidence type="ECO:0000313" key="2">
    <source>
        <dbReference type="EMBL" id="MDR5907496.1"/>
    </source>
</evidence>
<protein>
    <submittedName>
        <fullName evidence="2">Glycosyltransferase family 4 protein</fullName>
    </submittedName>
</protein>
<accession>A0ABU1HJM6</accession>
<dbReference type="Pfam" id="PF13692">
    <property type="entry name" value="Glyco_trans_1_4"/>
    <property type="match status" value="1"/>
</dbReference>
<dbReference type="CDD" id="cd03794">
    <property type="entry name" value="GT4_WbuB-like"/>
    <property type="match status" value="1"/>
</dbReference>
<dbReference type="Proteomes" id="UP001251374">
    <property type="component" value="Unassembled WGS sequence"/>
</dbReference>
<dbReference type="InterPro" id="IPR028098">
    <property type="entry name" value="Glyco_trans_4-like_N"/>
</dbReference>
<dbReference type="Pfam" id="PF13579">
    <property type="entry name" value="Glyco_trans_4_4"/>
    <property type="match status" value="1"/>
</dbReference>
<proteinExistence type="predicted"/>
<evidence type="ECO:0000313" key="3">
    <source>
        <dbReference type="Proteomes" id="UP001251374"/>
    </source>
</evidence>
<dbReference type="RefSeq" id="WP_309724898.1">
    <property type="nucleotide sequence ID" value="NZ_JARWAM010000019.1"/>
</dbReference>
<comment type="caution">
    <text evidence="2">The sequence shown here is derived from an EMBL/GenBank/DDBJ whole genome shotgun (WGS) entry which is preliminary data.</text>
</comment>
<sequence>MSPVRILLLGFYFPPDISPGAFRAEALLHALDARLPEGSEVHMVSTAPHRFTQGQVQVAKEECLPSGKSRITRLEITQPGKGMAGQAMGFLGYGRQVAKLTRGEHYDLVVATSSRLMTAVLARWLANRHGAKLYQDIRDNFVDNLPHVLPGGIGKALAPFFGLLERWALCEAQRVNLVSRGFAPYFTSRYPLQHFSWHTNGIDLSFVHAVEQGIFLPGPERRSDAPLKVLYAGNLGAGQGLEHILPALAKRLEGRAEFRIIGAGGGADALQQALDTQRVSNVTLQPPIPRDALIQAYRDTDVLFLHLNTLPSLDTVLPSKLFEYAATGRPIWAGVAGFAGGFIEEEIDNAAVFLPADVESAVAALGRLALSSRPRSRFVARWRRDRIMEEMADEVLAVVKNEA</sequence>
<dbReference type="EMBL" id="JARWAM010000019">
    <property type="protein sequence ID" value="MDR5907496.1"/>
    <property type="molecule type" value="Genomic_DNA"/>
</dbReference>
<gene>
    <name evidence="2" type="ORF">QC821_19650</name>
</gene>
<reference evidence="2 3" key="1">
    <citation type="submission" date="2023-04" db="EMBL/GenBank/DDBJ databases">
        <title>A long-awaited taxogenomic arrangement of the family Halomonadaceae.</title>
        <authorList>
            <person name="De La Haba R."/>
            <person name="Chuvochina M."/>
            <person name="Wittouck S."/>
            <person name="Arahal D.R."/>
            <person name="Sanchez-Porro C."/>
            <person name="Hugenholtz P."/>
            <person name="Ventosa A."/>
        </authorList>
    </citation>
    <scope>NUCLEOTIDE SEQUENCE [LARGE SCALE GENOMIC DNA]</scope>
    <source>
        <strain evidence="2 3">DSM 26770</strain>
    </source>
</reference>